<feature type="compositionally biased region" description="Low complexity" evidence="1">
    <location>
        <begin position="64"/>
        <end position="92"/>
    </location>
</feature>
<evidence type="ECO:0000313" key="3">
    <source>
        <dbReference type="EMBL" id="PRX46495.1"/>
    </source>
</evidence>
<name>A0A2T0LSA4_9PSEU</name>
<dbReference type="EMBL" id="PVNH01000007">
    <property type="protein sequence ID" value="PRX46495.1"/>
    <property type="molecule type" value="Genomic_DNA"/>
</dbReference>
<keyword evidence="2" id="KW-1133">Transmembrane helix</keyword>
<protein>
    <submittedName>
        <fullName evidence="3">Uncharacterized protein</fullName>
    </submittedName>
</protein>
<organism evidence="3 4">
    <name type="scientific">Prauserella shujinwangii</name>
    <dbReference type="NCBI Taxonomy" id="1453103"/>
    <lineage>
        <taxon>Bacteria</taxon>
        <taxon>Bacillati</taxon>
        <taxon>Actinomycetota</taxon>
        <taxon>Actinomycetes</taxon>
        <taxon>Pseudonocardiales</taxon>
        <taxon>Pseudonocardiaceae</taxon>
        <taxon>Prauserella</taxon>
    </lineage>
</organism>
<dbReference type="OrthoDB" id="3638805at2"/>
<keyword evidence="2" id="KW-0472">Membrane</keyword>
<gene>
    <name evidence="3" type="ORF">B0I33_10772</name>
</gene>
<proteinExistence type="predicted"/>
<feature type="transmembrane region" description="Helical" evidence="2">
    <location>
        <begin position="28"/>
        <end position="47"/>
    </location>
</feature>
<feature type="region of interest" description="Disordered" evidence="1">
    <location>
        <begin position="53"/>
        <end position="177"/>
    </location>
</feature>
<evidence type="ECO:0000313" key="4">
    <source>
        <dbReference type="Proteomes" id="UP000238362"/>
    </source>
</evidence>
<evidence type="ECO:0000256" key="1">
    <source>
        <dbReference type="SAM" id="MobiDB-lite"/>
    </source>
</evidence>
<feature type="compositionally biased region" description="Low complexity" evidence="1">
    <location>
        <begin position="126"/>
        <end position="146"/>
    </location>
</feature>
<sequence>MLFIVLILVLAALGLVVTALVTADSLWAWISIGVSLLAGLVLVVDWLRRRSARPDAEQAGAPPETAESSESAENTENLESTGTSTSDTSAGAEPEDADRAGDTDGAQDTQGTQDTQDTGDTEAAEDTGPAADSEAAAPAADTASTERSGEAAPTALLPSSGELGGARDEPGEEDTDASDVLVVSSLDVEVLVVDEHPRYHLQDCSWLADRATIPIAVAEARELGFTPCARCAPDATLAARHREKRKSRK</sequence>
<comment type="caution">
    <text evidence="3">The sequence shown here is derived from an EMBL/GenBank/DDBJ whole genome shotgun (WGS) entry which is preliminary data.</text>
</comment>
<keyword evidence="4" id="KW-1185">Reference proteome</keyword>
<dbReference type="AlphaFoldDB" id="A0A2T0LSA4"/>
<keyword evidence="2" id="KW-0812">Transmembrane</keyword>
<reference evidence="3 4" key="1">
    <citation type="submission" date="2018-03" db="EMBL/GenBank/DDBJ databases">
        <title>Genomic Encyclopedia of Type Strains, Phase III (KMG-III): the genomes of soil and plant-associated and newly described type strains.</title>
        <authorList>
            <person name="Whitman W."/>
        </authorList>
    </citation>
    <scope>NUCLEOTIDE SEQUENCE [LARGE SCALE GENOMIC DNA]</scope>
    <source>
        <strain evidence="3 4">CGMCC 4.7125</strain>
    </source>
</reference>
<evidence type="ECO:0000256" key="2">
    <source>
        <dbReference type="SAM" id="Phobius"/>
    </source>
</evidence>
<feature type="compositionally biased region" description="Low complexity" evidence="1">
    <location>
        <begin position="103"/>
        <end position="116"/>
    </location>
</feature>
<dbReference type="Proteomes" id="UP000238362">
    <property type="component" value="Unassembled WGS sequence"/>
</dbReference>
<accession>A0A2T0LSA4</accession>
<dbReference type="RefSeq" id="WP_106179909.1">
    <property type="nucleotide sequence ID" value="NZ_PVNH01000007.1"/>
</dbReference>